<accession>A0AAU9SJJ4</accession>
<protein>
    <submittedName>
        <fullName evidence="1">Uncharacterized protein</fullName>
    </submittedName>
</protein>
<gene>
    <name evidence="1" type="ORF">TAV2_LOCUS18244</name>
</gene>
<evidence type="ECO:0000313" key="1">
    <source>
        <dbReference type="EMBL" id="CAH2065004.1"/>
    </source>
</evidence>
<dbReference type="Proteomes" id="UP000836841">
    <property type="component" value="Chromosome 5"/>
</dbReference>
<reference evidence="1 2" key="1">
    <citation type="submission" date="2022-03" db="EMBL/GenBank/DDBJ databases">
        <authorList>
            <person name="Nunn A."/>
            <person name="Chopra R."/>
            <person name="Nunn A."/>
            <person name="Contreras Garrido A."/>
        </authorList>
    </citation>
    <scope>NUCLEOTIDE SEQUENCE [LARGE SCALE GENOMIC DNA]</scope>
</reference>
<name>A0AAU9SJJ4_THLAR</name>
<keyword evidence="2" id="KW-1185">Reference proteome</keyword>
<organism evidence="1 2">
    <name type="scientific">Thlaspi arvense</name>
    <name type="common">Field penny-cress</name>
    <dbReference type="NCBI Taxonomy" id="13288"/>
    <lineage>
        <taxon>Eukaryota</taxon>
        <taxon>Viridiplantae</taxon>
        <taxon>Streptophyta</taxon>
        <taxon>Embryophyta</taxon>
        <taxon>Tracheophyta</taxon>
        <taxon>Spermatophyta</taxon>
        <taxon>Magnoliopsida</taxon>
        <taxon>eudicotyledons</taxon>
        <taxon>Gunneridae</taxon>
        <taxon>Pentapetalae</taxon>
        <taxon>rosids</taxon>
        <taxon>malvids</taxon>
        <taxon>Brassicales</taxon>
        <taxon>Brassicaceae</taxon>
        <taxon>Thlaspideae</taxon>
        <taxon>Thlaspi</taxon>
    </lineage>
</organism>
<dbReference type="AlphaFoldDB" id="A0AAU9SJJ4"/>
<proteinExistence type="predicted"/>
<dbReference type="EMBL" id="OU466861">
    <property type="protein sequence ID" value="CAH2065004.1"/>
    <property type="molecule type" value="Genomic_DNA"/>
</dbReference>
<evidence type="ECO:0000313" key="2">
    <source>
        <dbReference type="Proteomes" id="UP000836841"/>
    </source>
</evidence>
<sequence length="72" mass="7927">MFFSFPIFDVALSIVRANPYVLEGLGAQLEEKEKVEGEDLQKWLSMVVAPEELAVFVKGKQEALLPAQASSS</sequence>